<evidence type="ECO:0000256" key="11">
    <source>
        <dbReference type="ARBA" id="ARBA00048121"/>
    </source>
</evidence>
<comment type="caution">
    <text evidence="15">The sequence shown here is derived from an EMBL/GenBank/DDBJ whole genome shotgun (WGS) entry which is preliminary data.</text>
</comment>
<evidence type="ECO:0000256" key="8">
    <source>
        <dbReference type="ARBA" id="ARBA00039450"/>
    </source>
</evidence>
<evidence type="ECO:0000256" key="1">
    <source>
        <dbReference type="ARBA" id="ARBA00004496"/>
    </source>
</evidence>
<evidence type="ECO:0000313" key="15">
    <source>
        <dbReference type="EMBL" id="MBC2602097.1"/>
    </source>
</evidence>
<dbReference type="GO" id="GO:0006633">
    <property type="term" value="P:fatty acid biosynthetic process"/>
    <property type="evidence" value="ECO:0007669"/>
    <property type="project" value="TreeGrafter"/>
</dbReference>
<dbReference type="Gene3D" id="3.40.47.10">
    <property type="match status" value="1"/>
</dbReference>
<protein>
    <recommendedName>
        <fullName evidence="8">3-oxoacyl-[acyl-carrier-protein] synthase 1</fullName>
        <ecNumber evidence="4">2.3.1.41</ecNumber>
    </recommendedName>
    <alternativeName>
        <fullName evidence="9">3-oxoacyl-[acyl-carrier-protein] synthase I</fullName>
    </alternativeName>
    <alternativeName>
        <fullName evidence="10">Beta-ketoacyl-ACP synthase I</fullName>
    </alternativeName>
</protein>
<evidence type="ECO:0000256" key="9">
    <source>
        <dbReference type="ARBA" id="ARBA00041620"/>
    </source>
</evidence>
<sequence length="419" mass="44664">MSKVVVTGLGFITSIGNSRDEVQSSLENLRSGIEWYPGFDDPKIPIHVLGTIKDFDTASMDQEDWTFPSQYRINRSFLRSLSPHVLYGYCAMKDAIEDAGLQTEDISNPDTGMFTASAGSTSSLVYHVNHLREYGAERSQPKAIVASIAGTMNFNLASHFHIRGATCGYVSACASSGHALAAAFEEIQSGRQKRMVVVGAEDGNTECILPFASMRALSLNPDPATASRPFDRDHDGFVGTGGGVAMVLEAEDVAVSRGASIYGRMIGYGQASDGFSAVLPQPEGDGLIRAIEMALKRAEIEVSDVDYINAHAPSTPMGDIAEIKALRKVFAEKGVSPMVSSTKALTGHALSMASVLEAAISVLSLKKGFVPGSANFVNPEKGAEDLNIIPTTEKREIQRLITNSSGFGGANVSLVFERA</sequence>
<dbReference type="Proteomes" id="UP000525652">
    <property type="component" value="Unassembled WGS sequence"/>
</dbReference>
<dbReference type="InterPro" id="IPR014031">
    <property type="entry name" value="Ketoacyl_synth_C"/>
</dbReference>
<evidence type="ECO:0000259" key="14">
    <source>
        <dbReference type="PROSITE" id="PS52004"/>
    </source>
</evidence>
<dbReference type="InterPro" id="IPR020841">
    <property type="entry name" value="PKS_Beta-ketoAc_synthase_dom"/>
</dbReference>
<evidence type="ECO:0000256" key="5">
    <source>
        <dbReference type="ARBA" id="ARBA00022490"/>
    </source>
</evidence>
<evidence type="ECO:0000256" key="10">
    <source>
        <dbReference type="ARBA" id="ARBA00042143"/>
    </source>
</evidence>
<comment type="catalytic activity">
    <reaction evidence="11">
        <text>(3Z)-decenoyl-[ACP] + malonyl-[ACP] + H(+) = 3-oxo-(5Z)-dodecenoyl-[ACP] + holo-[ACP] + CO2</text>
        <dbReference type="Rhea" id="RHEA:54940"/>
        <dbReference type="Rhea" id="RHEA-COMP:9623"/>
        <dbReference type="Rhea" id="RHEA-COMP:9685"/>
        <dbReference type="Rhea" id="RHEA-COMP:9927"/>
        <dbReference type="Rhea" id="RHEA-COMP:14042"/>
        <dbReference type="ChEBI" id="CHEBI:15378"/>
        <dbReference type="ChEBI" id="CHEBI:16526"/>
        <dbReference type="ChEBI" id="CHEBI:64479"/>
        <dbReference type="ChEBI" id="CHEBI:78449"/>
        <dbReference type="ChEBI" id="CHEBI:78798"/>
        <dbReference type="ChEBI" id="CHEBI:138410"/>
    </reaction>
    <physiologicalReaction direction="left-to-right" evidence="11">
        <dbReference type="Rhea" id="RHEA:54941"/>
    </physiologicalReaction>
</comment>
<keyword evidence="7" id="KW-0012">Acyltransferase</keyword>
<dbReference type="PANTHER" id="PTHR11712">
    <property type="entry name" value="POLYKETIDE SYNTHASE-RELATED"/>
    <property type="match status" value="1"/>
</dbReference>
<evidence type="ECO:0000256" key="7">
    <source>
        <dbReference type="ARBA" id="ARBA00023315"/>
    </source>
</evidence>
<comment type="similarity">
    <text evidence="2 13">Belongs to the thiolase-like superfamily. Beta-ketoacyl-ACP synthases family.</text>
</comment>
<evidence type="ECO:0000256" key="4">
    <source>
        <dbReference type="ARBA" id="ARBA00013191"/>
    </source>
</evidence>
<dbReference type="Pfam" id="PF02801">
    <property type="entry name" value="Ketoacyl-synt_C"/>
    <property type="match status" value="1"/>
</dbReference>
<dbReference type="PROSITE" id="PS52004">
    <property type="entry name" value="KS3_2"/>
    <property type="match status" value="1"/>
</dbReference>
<dbReference type="SMART" id="SM00825">
    <property type="entry name" value="PKS_KS"/>
    <property type="match status" value="1"/>
</dbReference>
<dbReference type="EMBL" id="JACHVA010000082">
    <property type="protein sequence ID" value="MBC2602097.1"/>
    <property type="molecule type" value="Genomic_DNA"/>
</dbReference>
<organism evidence="15 16">
    <name type="scientific">Puniceicoccus vermicola</name>
    <dbReference type="NCBI Taxonomy" id="388746"/>
    <lineage>
        <taxon>Bacteria</taxon>
        <taxon>Pseudomonadati</taxon>
        <taxon>Verrucomicrobiota</taxon>
        <taxon>Opitutia</taxon>
        <taxon>Puniceicoccales</taxon>
        <taxon>Puniceicoccaceae</taxon>
        <taxon>Puniceicoccus</taxon>
    </lineage>
</organism>
<dbReference type="PANTHER" id="PTHR11712:SF306">
    <property type="entry name" value="3-OXOACYL-[ACYL-CARRIER-PROTEIN] SYNTHASE 1"/>
    <property type="match status" value="1"/>
</dbReference>
<evidence type="ECO:0000256" key="6">
    <source>
        <dbReference type="ARBA" id="ARBA00022679"/>
    </source>
</evidence>
<dbReference type="SUPFAM" id="SSF53901">
    <property type="entry name" value="Thiolase-like"/>
    <property type="match status" value="2"/>
</dbReference>
<dbReference type="RefSeq" id="WP_185692797.1">
    <property type="nucleotide sequence ID" value="NZ_JACHVA010000082.1"/>
</dbReference>
<dbReference type="InterPro" id="IPR000794">
    <property type="entry name" value="Beta-ketoacyl_synthase"/>
</dbReference>
<evidence type="ECO:0000313" key="16">
    <source>
        <dbReference type="Proteomes" id="UP000525652"/>
    </source>
</evidence>
<dbReference type="EC" id="2.3.1.41" evidence="4"/>
<keyword evidence="6 13" id="KW-0808">Transferase</keyword>
<comment type="subunit">
    <text evidence="3">Homodimer.</text>
</comment>
<proteinExistence type="inferred from homology"/>
<dbReference type="InterPro" id="IPR016039">
    <property type="entry name" value="Thiolase-like"/>
</dbReference>
<dbReference type="Pfam" id="PF00109">
    <property type="entry name" value="ketoacyl-synt"/>
    <property type="match status" value="1"/>
</dbReference>
<dbReference type="CDD" id="cd00834">
    <property type="entry name" value="KAS_I_II"/>
    <property type="match status" value="1"/>
</dbReference>
<dbReference type="GO" id="GO:0005829">
    <property type="term" value="C:cytosol"/>
    <property type="evidence" value="ECO:0007669"/>
    <property type="project" value="TreeGrafter"/>
</dbReference>
<comment type="subcellular location">
    <subcellularLocation>
        <location evidence="1">Cytoplasm</location>
    </subcellularLocation>
</comment>
<keyword evidence="16" id="KW-1185">Reference proteome</keyword>
<gene>
    <name evidence="15" type="ORF">H5P30_09945</name>
</gene>
<comment type="catalytic activity">
    <reaction evidence="12">
        <text>a fatty acyl-[ACP] + malonyl-[ACP] + H(+) = a 3-oxoacyl-[ACP] + holo-[ACP] + CO2</text>
        <dbReference type="Rhea" id="RHEA:22836"/>
        <dbReference type="Rhea" id="RHEA-COMP:9623"/>
        <dbReference type="Rhea" id="RHEA-COMP:9685"/>
        <dbReference type="Rhea" id="RHEA-COMP:9916"/>
        <dbReference type="Rhea" id="RHEA-COMP:14125"/>
        <dbReference type="ChEBI" id="CHEBI:15378"/>
        <dbReference type="ChEBI" id="CHEBI:16526"/>
        <dbReference type="ChEBI" id="CHEBI:64479"/>
        <dbReference type="ChEBI" id="CHEBI:78449"/>
        <dbReference type="ChEBI" id="CHEBI:78776"/>
        <dbReference type="ChEBI" id="CHEBI:138651"/>
        <dbReference type="EC" id="2.3.1.41"/>
    </reaction>
    <physiologicalReaction direction="left-to-right" evidence="12">
        <dbReference type="Rhea" id="RHEA:22837"/>
    </physiologicalReaction>
</comment>
<name>A0A7X1AY44_9BACT</name>
<evidence type="ECO:0000256" key="3">
    <source>
        <dbReference type="ARBA" id="ARBA00011738"/>
    </source>
</evidence>
<reference evidence="15 16" key="1">
    <citation type="submission" date="2020-07" db="EMBL/GenBank/DDBJ databases">
        <authorList>
            <person name="Feng X."/>
        </authorList>
    </citation>
    <scope>NUCLEOTIDE SEQUENCE [LARGE SCALE GENOMIC DNA]</scope>
    <source>
        <strain evidence="15 16">JCM14086</strain>
    </source>
</reference>
<dbReference type="InterPro" id="IPR014030">
    <property type="entry name" value="Ketoacyl_synth_N"/>
</dbReference>
<evidence type="ECO:0000256" key="12">
    <source>
        <dbReference type="ARBA" id="ARBA00048506"/>
    </source>
</evidence>
<dbReference type="AlphaFoldDB" id="A0A7X1AY44"/>
<dbReference type="GO" id="GO:0004315">
    <property type="term" value="F:3-oxoacyl-[acyl-carrier-protein] synthase activity"/>
    <property type="evidence" value="ECO:0007669"/>
    <property type="project" value="UniProtKB-EC"/>
</dbReference>
<keyword evidence="5" id="KW-0963">Cytoplasm</keyword>
<evidence type="ECO:0000256" key="13">
    <source>
        <dbReference type="RuleBase" id="RU003694"/>
    </source>
</evidence>
<feature type="domain" description="Ketosynthase family 3 (KS3)" evidence="14">
    <location>
        <begin position="1"/>
        <end position="418"/>
    </location>
</feature>
<accession>A0A7X1AY44</accession>
<evidence type="ECO:0000256" key="2">
    <source>
        <dbReference type="ARBA" id="ARBA00008467"/>
    </source>
</evidence>